<reference evidence="3" key="1">
    <citation type="journal article" date="2017" name="Nat. Ecol. Evol.">
        <title>Genome expansion and lineage-specific genetic innovations in the forest pathogenic fungi Armillaria.</title>
        <authorList>
            <person name="Sipos G."/>
            <person name="Prasanna A.N."/>
            <person name="Walter M.C."/>
            <person name="O'Connor E."/>
            <person name="Balint B."/>
            <person name="Krizsan K."/>
            <person name="Kiss B."/>
            <person name="Hess J."/>
            <person name="Varga T."/>
            <person name="Slot J."/>
            <person name="Riley R."/>
            <person name="Boka B."/>
            <person name="Rigling D."/>
            <person name="Barry K."/>
            <person name="Lee J."/>
            <person name="Mihaltcheva S."/>
            <person name="LaButti K."/>
            <person name="Lipzen A."/>
            <person name="Waldron R."/>
            <person name="Moloney N.M."/>
            <person name="Sperisen C."/>
            <person name="Kredics L."/>
            <person name="Vagvoelgyi C."/>
            <person name="Patrignani A."/>
            <person name="Fitzpatrick D."/>
            <person name="Nagy I."/>
            <person name="Doyle S."/>
            <person name="Anderson J.B."/>
            <person name="Grigoriev I.V."/>
            <person name="Gueldener U."/>
            <person name="Muensterkoetter M."/>
            <person name="Nagy L.G."/>
        </authorList>
    </citation>
    <scope>NUCLEOTIDE SEQUENCE [LARGE SCALE GENOMIC DNA]</scope>
    <source>
        <strain evidence="3">28-4</strain>
    </source>
</reference>
<proteinExistence type="predicted"/>
<dbReference type="AlphaFoldDB" id="A0A2H3BQ65"/>
<sequence>MGGRDDSEHHFGASDMDVEEPPFDQSVPDDDSDIPLSAVVDIVLGVDFGSAADMNGFVTKSDGDGIERNSVAESDHNESIVRVDEELTLADNAESIFELPERSHQDRIIKPNRWYDGNIWEHA</sequence>
<evidence type="ECO:0000313" key="2">
    <source>
        <dbReference type="EMBL" id="PBK65216.1"/>
    </source>
</evidence>
<gene>
    <name evidence="2" type="ORF">ARMSODRAFT_1022350</name>
</gene>
<dbReference type="Proteomes" id="UP000218334">
    <property type="component" value="Unassembled WGS sequence"/>
</dbReference>
<feature type="compositionally biased region" description="Acidic residues" evidence="1">
    <location>
        <begin position="16"/>
        <end position="32"/>
    </location>
</feature>
<feature type="region of interest" description="Disordered" evidence="1">
    <location>
        <begin position="1"/>
        <end position="32"/>
    </location>
</feature>
<keyword evidence="3" id="KW-1185">Reference proteome</keyword>
<organism evidence="2 3">
    <name type="scientific">Armillaria solidipes</name>
    <dbReference type="NCBI Taxonomy" id="1076256"/>
    <lineage>
        <taxon>Eukaryota</taxon>
        <taxon>Fungi</taxon>
        <taxon>Dikarya</taxon>
        <taxon>Basidiomycota</taxon>
        <taxon>Agaricomycotina</taxon>
        <taxon>Agaricomycetes</taxon>
        <taxon>Agaricomycetidae</taxon>
        <taxon>Agaricales</taxon>
        <taxon>Marasmiineae</taxon>
        <taxon>Physalacriaceae</taxon>
        <taxon>Armillaria</taxon>
    </lineage>
</organism>
<name>A0A2H3BQ65_9AGAR</name>
<evidence type="ECO:0000313" key="3">
    <source>
        <dbReference type="Proteomes" id="UP000218334"/>
    </source>
</evidence>
<dbReference type="EMBL" id="KZ293446">
    <property type="protein sequence ID" value="PBK65216.1"/>
    <property type="molecule type" value="Genomic_DNA"/>
</dbReference>
<protein>
    <submittedName>
        <fullName evidence="2">Uncharacterized protein</fullName>
    </submittedName>
</protein>
<accession>A0A2H3BQ65</accession>
<evidence type="ECO:0000256" key="1">
    <source>
        <dbReference type="SAM" id="MobiDB-lite"/>
    </source>
</evidence>
<feature type="compositionally biased region" description="Basic and acidic residues" evidence="1">
    <location>
        <begin position="1"/>
        <end position="12"/>
    </location>
</feature>